<protein>
    <recommendedName>
        <fullName evidence="2">tRNA-intron lyase</fullName>
        <ecNumber evidence="2">4.6.1.16</ecNumber>
    </recommendedName>
</protein>
<dbReference type="CDD" id="cd22363">
    <property type="entry name" value="tRNA-intron_lyase_C"/>
    <property type="match status" value="1"/>
</dbReference>
<name>A0AAD3XJE5_NEPGR</name>
<gene>
    <name evidence="6" type="ORF">Nepgr_008617</name>
</gene>
<dbReference type="GO" id="GO:0003676">
    <property type="term" value="F:nucleic acid binding"/>
    <property type="evidence" value="ECO:0007669"/>
    <property type="project" value="InterPro"/>
</dbReference>
<evidence type="ECO:0000259" key="5">
    <source>
        <dbReference type="Pfam" id="PF02778"/>
    </source>
</evidence>
<dbReference type="PANTHER" id="PTHR21227:SF0">
    <property type="entry name" value="TRNA-SPLICING ENDONUCLEASE SUBUNIT SEN2"/>
    <property type="match status" value="1"/>
</dbReference>
<reference evidence="6" key="1">
    <citation type="submission" date="2023-05" db="EMBL/GenBank/DDBJ databases">
        <title>Nepenthes gracilis genome sequencing.</title>
        <authorList>
            <person name="Fukushima K."/>
        </authorList>
    </citation>
    <scope>NUCLEOTIDE SEQUENCE</scope>
    <source>
        <strain evidence="6">SING2019-196</strain>
    </source>
</reference>
<dbReference type="InterPro" id="IPR006676">
    <property type="entry name" value="tRNA_splic"/>
</dbReference>
<keyword evidence="7" id="KW-1185">Reference proteome</keyword>
<dbReference type="GO" id="GO:0005737">
    <property type="term" value="C:cytoplasm"/>
    <property type="evidence" value="ECO:0007669"/>
    <property type="project" value="TreeGrafter"/>
</dbReference>
<dbReference type="Pfam" id="PF01974">
    <property type="entry name" value="tRNA_int_endo"/>
    <property type="match status" value="1"/>
</dbReference>
<evidence type="ECO:0000256" key="3">
    <source>
        <dbReference type="ARBA" id="ARBA00034031"/>
    </source>
</evidence>
<dbReference type="InterPro" id="IPR006678">
    <property type="entry name" value="tRNA_intron_Endonuc_N"/>
</dbReference>
<dbReference type="SUPFAM" id="SSF53032">
    <property type="entry name" value="tRNA-intron endonuclease catalytic domain-like"/>
    <property type="match status" value="1"/>
</dbReference>
<dbReference type="InterPro" id="IPR006677">
    <property type="entry name" value="tRNA_intron_Endonuc_cat-like"/>
</dbReference>
<evidence type="ECO:0000256" key="2">
    <source>
        <dbReference type="ARBA" id="ARBA00012573"/>
    </source>
</evidence>
<organism evidence="6 7">
    <name type="scientific">Nepenthes gracilis</name>
    <name type="common">Slender pitcher plant</name>
    <dbReference type="NCBI Taxonomy" id="150966"/>
    <lineage>
        <taxon>Eukaryota</taxon>
        <taxon>Viridiplantae</taxon>
        <taxon>Streptophyta</taxon>
        <taxon>Embryophyta</taxon>
        <taxon>Tracheophyta</taxon>
        <taxon>Spermatophyta</taxon>
        <taxon>Magnoliopsida</taxon>
        <taxon>eudicotyledons</taxon>
        <taxon>Gunneridae</taxon>
        <taxon>Pentapetalae</taxon>
        <taxon>Caryophyllales</taxon>
        <taxon>Nepenthaceae</taxon>
        <taxon>Nepenthes</taxon>
    </lineage>
</organism>
<evidence type="ECO:0000313" key="6">
    <source>
        <dbReference type="EMBL" id="GMH06777.1"/>
    </source>
</evidence>
<feature type="domain" description="tRNA intron endonuclease catalytic" evidence="4">
    <location>
        <begin position="120"/>
        <end position="206"/>
    </location>
</feature>
<dbReference type="PANTHER" id="PTHR21227">
    <property type="entry name" value="TRNA-SPLICING ENDONUCLEASE SUBUNIT SEN2"/>
    <property type="match status" value="1"/>
</dbReference>
<dbReference type="Pfam" id="PF02778">
    <property type="entry name" value="tRNA_int_endo_N"/>
    <property type="match status" value="1"/>
</dbReference>
<accession>A0AAD3XJE5</accession>
<dbReference type="Proteomes" id="UP001279734">
    <property type="component" value="Unassembled WGS sequence"/>
</dbReference>
<comment type="catalytic activity">
    <reaction evidence="3">
        <text>pretRNA = a 3'-half-tRNA molecule with a 5'-OH end + a 5'-half-tRNA molecule with a 2',3'-cyclic phosphate end + an intron with a 2',3'-cyclic phosphate and a 5'-hydroxyl terminus.</text>
        <dbReference type="EC" id="4.6.1.16"/>
    </reaction>
</comment>
<dbReference type="AlphaFoldDB" id="A0AAD3XJE5"/>
<dbReference type="InterPro" id="IPR011856">
    <property type="entry name" value="tRNA_endonuc-like_dom_sf"/>
</dbReference>
<dbReference type="GO" id="GO:0000214">
    <property type="term" value="C:tRNA-intron endonuclease complex"/>
    <property type="evidence" value="ECO:0007669"/>
    <property type="project" value="TreeGrafter"/>
</dbReference>
<feature type="domain" description="tRNA intron endonuclease N-terminal" evidence="5">
    <location>
        <begin position="38"/>
        <end position="109"/>
    </location>
</feature>
<dbReference type="EC" id="4.6.1.16" evidence="2"/>
<dbReference type="GO" id="GO:0000379">
    <property type="term" value="P:tRNA-type intron splice site recognition and cleavage"/>
    <property type="evidence" value="ECO:0007669"/>
    <property type="project" value="TreeGrafter"/>
</dbReference>
<comment type="caution">
    <text evidence="6">The sequence shown here is derived from an EMBL/GenBank/DDBJ whole genome shotgun (WGS) entry which is preliminary data.</text>
</comment>
<dbReference type="EMBL" id="BSYO01000006">
    <property type="protein sequence ID" value="GMH06777.1"/>
    <property type="molecule type" value="Genomic_DNA"/>
</dbReference>
<evidence type="ECO:0000259" key="4">
    <source>
        <dbReference type="Pfam" id="PF01974"/>
    </source>
</evidence>
<comment type="similarity">
    <text evidence="1">Belongs to the tRNA-intron endonuclease family.</text>
</comment>
<evidence type="ECO:0000313" key="7">
    <source>
        <dbReference type="Proteomes" id="UP001279734"/>
    </source>
</evidence>
<evidence type="ECO:0000256" key="1">
    <source>
        <dbReference type="ARBA" id="ARBA00008078"/>
    </source>
</evidence>
<dbReference type="Gene3D" id="3.40.1350.10">
    <property type="match status" value="1"/>
</dbReference>
<proteinExistence type="inferred from homology"/>
<dbReference type="GO" id="GO:0000213">
    <property type="term" value="F:tRNA-intron lyase activity"/>
    <property type="evidence" value="ECO:0007669"/>
    <property type="project" value="UniProtKB-EC"/>
</dbReference>
<dbReference type="InterPro" id="IPR036167">
    <property type="entry name" value="tRNA_intron_Endo_cat-like_sf"/>
</dbReference>
<sequence>MTKPRWKGKGSAAKAVGEPMSKIVSELESSLINSDSKAFVSGCSVLLEANSEQTELLNRACFGHPIITSQQDQQWFRLCLEEAFYMFYFLKCLKIKGYDSSAKNEVELWHLMSSKREMFPELCKAYSHLRMKNWVVRSGSQYGVDYVVYRHHPALVHSEYAVIVLSDTSDDADERLRVWSDFHCTTRLCGSVAKTLLVLHVHKNGSGTNSPMCLENYNIEEWTITRWNPEQNREDSVFQFDERTDTQI</sequence>